<dbReference type="GO" id="GO:0015035">
    <property type="term" value="F:protein-disulfide reductase activity"/>
    <property type="evidence" value="ECO:0007669"/>
    <property type="project" value="TreeGrafter"/>
</dbReference>
<dbReference type="GO" id="GO:0005737">
    <property type="term" value="C:cytoplasm"/>
    <property type="evidence" value="ECO:0007669"/>
    <property type="project" value="TreeGrafter"/>
</dbReference>
<dbReference type="Pfam" id="PF00085">
    <property type="entry name" value="Thioredoxin"/>
    <property type="match status" value="1"/>
</dbReference>
<proteinExistence type="predicted"/>
<gene>
    <name evidence="3" type="ORF">SNE40_003886</name>
</gene>
<dbReference type="InterPro" id="IPR013766">
    <property type="entry name" value="Thioredoxin_domain"/>
</dbReference>
<keyword evidence="4" id="KW-1185">Reference proteome</keyword>
<dbReference type="PANTHER" id="PTHR45663">
    <property type="entry name" value="GEO12009P1"/>
    <property type="match status" value="1"/>
</dbReference>
<name>A0AAN8KC57_PATCE</name>
<organism evidence="3 4">
    <name type="scientific">Patella caerulea</name>
    <name type="common">Rayed Mediterranean limpet</name>
    <dbReference type="NCBI Taxonomy" id="87958"/>
    <lineage>
        <taxon>Eukaryota</taxon>
        <taxon>Metazoa</taxon>
        <taxon>Spiralia</taxon>
        <taxon>Lophotrochozoa</taxon>
        <taxon>Mollusca</taxon>
        <taxon>Gastropoda</taxon>
        <taxon>Patellogastropoda</taxon>
        <taxon>Patelloidea</taxon>
        <taxon>Patellidae</taxon>
        <taxon>Patella</taxon>
    </lineage>
</organism>
<protein>
    <recommendedName>
        <fullName evidence="2">Thioredoxin domain-containing protein</fullName>
    </recommendedName>
</protein>
<sequence>MGLNELLYGTRTLLTPHHATNIFLALAYFILKTTPFVCAYLFYDCTLALQEWEWITFLGCVIVLKTKKLAYFVDYIHTACLFSKMLNTVMFFKANPLYGTIYGGLCILHFIFLPEPSYAGPDYITYFRGPHLEEELERDRRITWVVAFYAAWSPPCVSFAPIFSQISNEYHLDNLRFGKMDITKFPIIAEKFKVDCTSWSRQLPTVILFEGGKEKMRRPLSKGKQTIKFTWTKESVIQEFDMNQIYGDCKKHPLSKQKKEN</sequence>
<dbReference type="Gene3D" id="3.40.30.10">
    <property type="entry name" value="Glutaredoxin"/>
    <property type="match status" value="1"/>
</dbReference>
<keyword evidence="1" id="KW-0472">Membrane</keyword>
<dbReference type="AlphaFoldDB" id="A0AAN8KC57"/>
<comment type="caution">
    <text evidence="3">The sequence shown here is derived from an EMBL/GenBank/DDBJ whole genome shotgun (WGS) entry which is preliminary data.</text>
</comment>
<evidence type="ECO:0000256" key="1">
    <source>
        <dbReference type="SAM" id="Phobius"/>
    </source>
</evidence>
<dbReference type="PANTHER" id="PTHR45663:SF11">
    <property type="entry name" value="GEO12009P1"/>
    <property type="match status" value="1"/>
</dbReference>
<dbReference type="EMBL" id="JAZGQO010000002">
    <property type="protein sequence ID" value="KAK6192417.1"/>
    <property type="molecule type" value="Genomic_DNA"/>
</dbReference>
<dbReference type="PROSITE" id="PS51352">
    <property type="entry name" value="THIOREDOXIN_2"/>
    <property type="match status" value="1"/>
</dbReference>
<dbReference type="Proteomes" id="UP001347796">
    <property type="component" value="Unassembled WGS sequence"/>
</dbReference>
<feature type="transmembrane region" description="Helical" evidence="1">
    <location>
        <begin position="21"/>
        <end position="42"/>
    </location>
</feature>
<dbReference type="SUPFAM" id="SSF52833">
    <property type="entry name" value="Thioredoxin-like"/>
    <property type="match status" value="1"/>
</dbReference>
<evidence type="ECO:0000259" key="2">
    <source>
        <dbReference type="PROSITE" id="PS51352"/>
    </source>
</evidence>
<accession>A0AAN8KC57</accession>
<keyword evidence="1" id="KW-1133">Transmembrane helix</keyword>
<feature type="domain" description="Thioredoxin" evidence="2">
    <location>
        <begin position="109"/>
        <end position="245"/>
    </location>
</feature>
<keyword evidence="1" id="KW-0812">Transmembrane</keyword>
<evidence type="ECO:0000313" key="3">
    <source>
        <dbReference type="EMBL" id="KAK6192417.1"/>
    </source>
</evidence>
<dbReference type="InterPro" id="IPR036249">
    <property type="entry name" value="Thioredoxin-like_sf"/>
</dbReference>
<reference evidence="3 4" key="1">
    <citation type="submission" date="2024-01" db="EMBL/GenBank/DDBJ databases">
        <title>The genome of the rayed Mediterranean limpet Patella caerulea (Linnaeus, 1758).</title>
        <authorList>
            <person name="Anh-Thu Weber A."/>
            <person name="Halstead-Nussloch G."/>
        </authorList>
    </citation>
    <scope>NUCLEOTIDE SEQUENCE [LARGE SCALE GENOMIC DNA]</scope>
    <source>
        <strain evidence="3">AATW-2023a</strain>
        <tissue evidence="3">Whole specimen</tissue>
    </source>
</reference>
<feature type="transmembrane region" description="Helical" evidence="1">
    <location>
        <begin position="94"/>
        <end position="113"/>
    </location>
</feature>
<evidence type="ECO:0000313" key="4">
    <source>
        <dbReference type="Proteomes" id="UP001347796"/>
    </source>
</evidence>